<comment type="subcellular location">
    <subcellularLocation>
        <location evidence="1">Membrane</location>
    </subcellularLocation>
</comment>
<protein>
    <submittedName>
        <fullName evidence="10">Guanylate cyclase domain-containing protein</fullName>
    </submittedName>
</protein>
<dbReference type="EMBL" id="UZAE01002817">
    <property type="protein sequence ID" value="VDO00071.1"/>
    <property type="molecule type" value="Genomic_DNA"/>
</dbReference>
<dbReference type="SMART" id="SM00044">
    <property type="entry name" value="CYCc"/>
    <property type="match status" value="1"/>
</dbReference>
<dbReference type="PANTHER" id="PTHR11920">
    <property type="entry name" value="GUANYLYL CYCLASE"/>
    <property type="match status" value="1"/>
</dbReference>
<keyword evidence="3" id="KW-0547">Nucleotide-binding</keyword>
<evidence type="ECO:0000256" key="1">
    <source>
        <dbReference type="ARBA" id="ARBA00004370"/>
    </source>
</evidence>
<evidence type="ECO:0000256" key="3">
    <source>
        <dbReference type="ARBA" id="ARBA00022741"/>
    </source>
</evidence>
<evidence type="ECO:0000313" key="9">
    <source>
        <dbReference type="Proteomes" id="UP000278807"/>
    </source>
</evidence>
<keyword evidence="2" id="KW-0812">Transmembrane</keyword>
<dbReference type="Gene3D" id="6.10.250.780">
    <property type="match status" value="1"/>
</dbReference>
<dbReference type="STRING" id="102285.A0A0R3TAX4"/>
<sequence>MEVYSTKLELQVQARIEELETEKRTNEILISRMLPSVVAEALKSGISVAPETYDEVSIFLSDIVGFTTISAMSTPLQVVDLLNELYTLFDKIISNYDVYKVETIGDAYMVASGLPVRNGIKHAGEVALTALDLLSACGTFTIKHLPDIPLRLRIGLHSGPCVAGVVGLVMPRYCLFGDTVIRALKMESSGAVCLSTLSAFRIHISQQIKDVLDKIGGYHFEYRGPMEFDGGLKTTSYWLTSYDEFHKPLPEPPPLIK</sequence>
<gene>
    <name evidence="8" type="ORF">HNAJ_LOCUS4211</name>
</gene>
<accession>A0A0R3TAX4</accession>
<evidence type="ECO:0000313" key="8">
    <source>
        <dbReference type="EMBL" id="VDO00071.1"/>
    </source>
</evidence>
<dbReference type="PANTHER" id="PTHR11920:SF462">
    <property type="entry name" value="GUANYLATE CYCLASE"/>
    <property type="match status" value="1"/>
</dbReference>
<evidence type="ECO:0000256" key="4">
    <source>
        <dbReference type="ARBA" id="ARBA00022989"/>
    </source>
</evidence>
<keyword evidence="6" id="KW-0456">Lyase</keyword>
<dbReference type="Gene3D" id="3.30.70.1230">
    <property type="entry name" value="Nucleotide cyclase"/>
    <property type="match status" value="1"/>
</dbReference>
<dbReference type="InterPro" id="IPR050401">
    <property type="entry name" value="Cyclic_nucleotide_synthase"/>
</dbReference>
<evidence type="ECO:0000259" key="7">
    <source>
        <dbReference type="PROSITE" id="PS50125"/>
    </source>
</evidence>
<dbReference type="Proteomes" id="UP000278807">
    <property type="component" value="Unassembled WGS sequence"/>
</dbReference>
<dbReference type="OrthoDB" id="60033at2759"/>
<keyword evidence="4" id="KW-1133">Transmembrane helix</keyword>
<dbReference type="InterPro" id="IPR029787">
    <property type="entry name" value="Nucleotide_cyclase"/>
</dbReference>
<dbReference type="GO" id="GO:0004383">
    <property type="term" value="F:guanylate cyclase activity"/>
    <property type="evidence" value="ECO:0007669"/>
    <property type="project" value="TreeGrafter"/>
</dbReference>
<evidence type="ECO:0000313" key="10">
    <source>
        <dbReference type="WBParaSite" id="HNAJ_0000421301-mRNA-1"/>
    </source>
</evidence>
<dbReference type="AlphaFoldDB" id="A0A0R3TAX4"/>
<dbReference type="GO" id="GO:0007168">
    <property type="term" value="P:receptor guanylyl cyclase signaling pathway"/>
    <property type="evidence" value="ECO:0007669"/>
    <property type="project" value="TreeGrafter"/>
</dbReference>
<keyword evidence="5" id="KW-0472">Membrane</keyword>
<evidence type="ECO:0000256" key="5">
    <source>
        <dbReference type="ARBA" id="ARBA00023136"/>
    </source>
</evidence>
<dbReference type="GO" id="GO:0000166">
    <property type="term" value="F:nucleotide binding"/>
    <property type="evidence" value="ECO:0007669"/>
    <property type="project" value="UniProtKB-KW"/>
</dbReference>
<dbReference type="GO" id="GO:0005886">
    <property type="term" value="C:plasma membrane"/>
    <property type="evidence" value="ECO:0007669"/>
    <property type="project" value="TreeGrafter"/>
</dbReference>
<evidence type="ECO:0000256" key="6">
    <source>
        <dbReference type="ARBA" id="ARBA00023239"/>
    </source>
</evidence>
<reference evidence="10" key="1">
    <citation type="submission" date="2017-02" db="UniProtKB">
        <authorList>
            <consortium name="WormBaseParasite"/>
        </authorList>
    </citation>
    <scope>IDENTIFICATION</scope>
</reference>
<dbReference type="SUPFAM" id="SSF55073">
    <property type="entry name" value="Nucleotide cyclase"/>
    <property type="match status" value="1"/>
</dbReference>
<dbReference type="GO" id="GO:0004016">
    <property type="term" value="F:adenylate cyclase activity"/>
    <property type="evidence" value="ECO:0007669"/>
    <property type="project" value="TreeGrafter"/>
</dbReference>
<evidence type="ECO:0000256" key="2">
    <source>
        <dbReference type="ARBA" id="ARBA00022692"/>
    </source>
</evidence>
<dbReference type="WBParaSite" id="HNAJ_0000421301-mRNA-1">
    <property type="protein sequence ID" value="HNAJ_0000421301-mRNA-1"/>
    <property type="gene ID" value="HNAJ_0000421301"/>
</dbReference>
<organism evidence="10">
    <name type="scientific">Rodentolepis nana</name>
    <name type="common">Dwarf tapeworm</name>
    <name type="synonym">Hymenolepis nana</name>
    <dbReference type="NCBI Taxonomy" id="102285"/>
    <lineage>
        <taxon>Eukaryota</taxon>
        <taxon>Metazoa</taxon>
        <taxon>Spiralia</taxon>
        <taxon>Lophotrochozoa</taxon>
        <taxon>Platyhelminthes</taxon>
        <taxon>Cestoda</taxon>
        <taxon>Eucestoda</taxon>
        <taxon>Cyclophyllidea</taxon>
        <taxon>Hymenolepididae</taxon>
        <taxon>Rodentolepis</taxon>
    </lineage>
</organism>
<dbReference type="FunFam" id="3.30.70.1230:FF:000015">
    <property type="entry name" value="Guanylate cyclase"/>
    <property type="match status" value="1"/>
</dbReference>
<feature type="domain" description="Guanylate cyclase" evidence="7">
    <location>
        <begin position="57"/>
        <end position="187"/>
    </location>
</feature>
<dbReference type="GO" id="GO:0035556">
    <property type="term" value="P:intracellular signal transduction"/>
    <property type="evidence" value="ECO:0007669"/>
    <property type="project" value="InterPro"/>
</dbReference>
<dbReference type="PROSITE" id="PS50125">
    <property type="entry name" value="GUANYLATE_CYCLASE_2"/>
    <property type="match status" value="1"/>
</dbReference>
<dbReference type="InterPro" id="IPR001054">
    <property type="entry name" value="A/G_cyclase"/>
</dbReference>
<keyword evidence="9" id="KW-1185">Reference proteome</keyword>
<dbReference type="Pfam" id="PF00211">
    <property type="entry name" value="Guanylate_cyc"/>
    <property type="match status" value="1"/>
</dbReference>
<reference evidence="8 9" key="2">
    <citation type="submission" date="2018-11" db="EMBL/GenBank/DDBJ databases">
        <authorList>
            <consortium name="Pathogen Informatics"/>
        </authorList>
    </citation>
    <scope>NUCLEOTIDE SEQUENCE [LARGE SCALE GENOMIC DNA]</scope>
</reference>
<name>A0A0R3TAX4_RODNA</name>
<dbReference type="CDD" id="cd07302">
    <property type="entry name" value="CHD"/>
    <property type="match status" value="1"/>
</dbReference>
<dbReference type="GO" id="GO:0001653">
    <property type="term" value="F:peptide receptor activity"/>
    <property type="evidence" value="ECO:0007669"/>
    <property type="project" value="TreeGrafter"/>
</dbReference>
<proteinExistence type="predicted"/>